<organism evidence="4">
    <name type="scientific">Haemonchus placei</name>
    <name type="common">Barber's pole worm</name>
    <dbReference type="NCBI Taxonomy" id="6290"/>
    <lineage>
        <taxon>Eukaryota</taxon>
        <taxon>Metazoa</taxon>
        <taxon>Ecdysozoa</taxon>
        <taxon>Nematoda</taxon>
        <taxon>Chromadorea</taxon>
        <taxon>Rhabditida</taxon>
        <taxon>Rhabditina</taxon>
        <taxon>Rhabditomorpha</taxon>
        <taxon>Strongyloidea</taxon>
        <taxon>Trichostrongylidae</taxon>
        <taxon>Haemonchus</taxon>
    </lineage>
</organism>
<dbReference type="OrthoDB" id="5872635at2759"/>
<evidence type="ECO:0000313" key="4">
    <source>
        <dbReference type="WBParaSite" id="HPLM_0000596601-mRNA-1"/>
    </source>
</evidence>
<dbReference type="InterPro" id="IPR008737">
    <property type="entry name" value="DUF1758"/>
</dbReference>
<accession>A0A0N4W779</accession>
<feature type="domain" description="DUF1758" evidence="1">
    <location>
        <begin position="33"/>
        <end position="171"/>
    </location>
</feature>
<proteinExistence type="predicted"/>
<evidence type="ECO:0000313" key="2">
    <source>
        <dbReference type="EMBL" id="VDO27558.1"/>
    </source>
</evidence>
<evidence type="ECO:0000313" key="3">
    <source>
        <dbReference type="Proteomes" id="UP000268014"/>
    </source>
</evidence>
<reference evidence="2 3" key="2">
    <citation type="submission" date="2018-11" db="EMBL/GenBank/DDBJ databases">
        <authorList>
            <consortium name="Pathogen Informatics"/>
        </authorList>
    </citation>
    <scope>NUCLEOTIDE SEQUENCE [LARGE SCALE GENOMIC DNA]</scope>
    <source>
        <strain evidence="2 3">MHpl1</strain>
    </source>
</reference>
<gene>
    <name evidence="2" type="ORF">HPLM_LOCUS5958</name>
</gene>
<reference evidence="4" key="1">
    <citation type="submission" date="2017-02" db="UniProtKB">
        <authorList>
            <consortium name="WormBaseParasite"/>
        </authorList>
    </citation>
    <scope>IDENTIFICATION</scope>
</reference>
<keyword evidence="3" id="KW-1185">Reference proteome</keyword>
<evidence type="ECO:0000259" key="1">
    <source>
        <dbReference type="Pfam" id="PF05585"/>
    </source>
</evidence>
<dbReference type="AlphaFoldDB" id="A0A0N4W779"/>
<dbReference type="Pfam" id="PF05585">
    <property type="entry name" value="DUF1758"/>
    <property type="match status" value="1"/>
</dbReference>
<protein>
    <submittedName>
        <fullName evidence="4">DUF1758 domain-containing protein</fullName>
    </submittedName>
</protein>
<dbReference type="Proteomes" id="UP000268014">
    <property type="component" value="Unassembled WGS sequence"/>
</dbReference>
<sequence>MEAVNMNVNQKGLLMCAEVTLFDPDDPLQKVITTAFFESGATLTFISEELAGKLNLEFEKEELFAVETFATREPQTYLSSRVRIGLLLENQEMTTLSARTVPFVSGPMQMELVLSSNQDRLRTHGVTAQPGMLIGNDYFWDLVLSNDFFMKQLPNGYKLVHTRLGYVITGKPFQANDLCMSAINSEALEKPLQHQKLEELVEKFWSIEFRGNI</sequence>
<name>A0A0N4W779_HAEPC</name>
<dbReference type="EMBL" id="UZAF01016414">
    <property type="protein sequence ID" value="VDO27558.1"/>
    <property type="molecule type" value="Genomic_DNA"/>
</dbReference>
<dbReference type="WBParaSite" id="HPLM_0000596601-mRNA-1">
    <property type="protein sequence ID" value="HPLM_0000596601-mRNA-1"/>
    <property type="gene ID" value="HPLM_0000596601"/>
</dbReference>
<dbReference type="OMA" id="TRISWNI"/>